<gene>
    <name evidence="8" type="ORF">UFOPK2171_00571</name>
</gene>
<keyword evidence="4" id="KW-0732">Signal</keyword>
<evidence type="ECO:0000256" key="5">
    <source>
        <dbReference type="ARBA" id="ARBA00023136"/>
    </source>
</evidence>
<protein>
    <submittedName>
        <fullName evidence="8">Unannotated protein</fullName>
    </submittedName>
</protein>
<evidence type="ECO:0000313" key="8">
    <source>
        <dbReference type="EMBL" id="CAB4649370.1"/>
    </source>
</evidence>
<dbReference type="InterPro" id="IPR050957">
    <property type="entry name" value="BMP_lipoprotein"/>
</dbReference>
<evidence type="ECO:0000256" key="2">
    <source>
        <dbReference type="ARBA" id="ARBA00008610"/>
    </source>
</evidence>
<reference evidence="8" key="1">
    <citation type="submission" date="2020-05" db="EMBL/GenBank/DDBJ databases">
        <authorList>
            <person name="Chiriac C."/>
            <person name="Salcher M."/>
            <person name="Ghai R."/>
            <person name="Kavagutti S V."/>
        </authorList>
    </citation>
    <scope>NUCLEOTIDE SEQUENCE</scope>
</reference>
<evidence type="ECO:0000256" key="3">
    <source>
        <dbReference type="ARBA" id="ARBA00022475"/>
    </source>
</evidence>
<dbReference type="GO" id="GO:0005886">
    <property type="term" value="C:plasma membrane"/>
    <property type="evidence" value="ECO:0007669"/>
    <property type="project" value="UniProtKB-SubCell"/>
</dbReference>
<keyword evidence="6" id="KW-0449">Lipoprotein</keyword>
<comment type="subcellular location">
    <subcellularLocation>
        <location evidence="1">Cell membrane</location>
        <topology evidence="1">Lipid-anchor</topology>
    </subcellularLocation>
</comment>
<dbReference type="CDD" id="cd06354">
    <property type="entry name" value="PBP1_PrnA-like"/>
    <property type="match status" value="1"/>
</dbReference>
<accession>A0A6J6KHT2</accession>
<comment type="similarity">
    <text evidence="2">Belongs to the BMP lipoprotein family.</text>
</comment>
<dbReference type="InterPro" id="IPR028082">
    <property type="entry name" value="Peripla_BP_I"/>
</dbReference>
<dbReference type="PANTHER" id="PTHR34296:SF2">
    <property type="entry name" value="ABC TRANSPORTER GUANOSINE-BINDING PROTEIN NUPN"/>
    <property type="match status" value="1"/>
</dbReference>
<dbReference type="Pfam" id="PF02608">
    <property type="entry name" value="Bmp"/>
    <property type="match status" value="1"/>
</dbReference>
<dbReference type="PROSITE" id="PS51257">
    <property type="entry name" value="PROKAR_LIPOPROTEIN"/>
    <property type="match status" value="1"/>
</dbReference>
<keyword evidence="5" id="KW-0472">Membrane</keyword>
<dbReference type="PANTHER" id="PTHR34296">
    <property type="entry name" value="TRANSCRIPTIONAL ACTIVATOR PROTEIN MED"/>
    <property type="match status" value="1"/>
</dbReference>
<dbReference type="Gene3D" id="3.40.50.2300">
    <property type="match status" value="2"/>
</dbReference>
<proteinExistence type="inferred from homology"/>
<dbReference type="SUPFAM" id="SSF53822">
    <property type="entry name" value="Periplasmic binding protein-like I"/>
    <property type="match status" value="1"/>
</dbReference>
<feature type="domain" description="ABC transporter substrate-binding protein PnrA-like" evidence="7">
    <location>
        <begin position="45"/>
        <end position="350"/>
    </location>
</feature>
<dbReference type="EMBL" id="CAEZWD010000058">
    <property type="protein sequence ID" value="CAB4649370.1"/>
    <property type="molecule type" value="Genomic_DNA"/>
</dbReference>
<name>A0A6J6KHT2_9ZZZZ</name>
<evidence type="ECO:0000259" key="7">
    <source>
        <dbReference type="Pfam" id="PF02608"/>
    </source>
</evidence>
<evidence type="ECO:0000256" key="1">
    <source>
        <dbReference type="ARBA" id="ARBA00004193"/>
    </source>
</evidence>
<sequence length="354" mass="35509">MLKGVKLASVLAVASLALAACGSSGETAESAAPAETAATSSVKVGMAYDQDGKGDGSFNDAAFAGLSKAQTDLGVEIKEVNSGSSATDATREELLTLLADGGYNPVIAVGFAYSTALAAVAPKFPETTFAIVDSVVESPNVGSLIFAAEQGSYLTGVIAATASQSGTIGFIGGMEIDLIKAFEAGYIEGAQSVNPDIKIESKYMGAAGDNTAWNVPEKAKTATDGMIANGADVIYAAAGGSGLGMFQSVKAAADGGATVWAIGVDSDQYTVPALAEYKDIIVTSMLKRVDVAVYDVIAAVVDGAPLVGVQNFDLSKDGVGYSTSNSAVSAFTDAADAAAEKIKSGEVVVGTTVK</sequence>
<dbReference type="AlphaFoldDB" id="A0A6J6KHT2"/>
<organism evidence="8">
    <name type="scientific">freshwater metagenome</name>
    <dbReference type="NCBI Taxonomy" id="449393"/>
    <lineage>
        <taxon>unclassified sequences</taxon>
        <taxon>metagenomes</taxon>
        <taxon>ecological metagenomes</taxon>
    </lineage>
</organism>
<keyword evidence="3" id="KW-1003">Cell membrane</keyword>
<dbReference type="InterPro" id="IPR003760">
    <property type="entry name" value="PnrA-like"/>
</dbReference>
<evidence type="ECO:0000256" key="6">
    <source>
        <dbReference type="ARBA" id="ARBA00023288"/>
    </source>
</evidence>
<evidence type="ECO:0000256" key="4">
    <source>
        <dbReference type="ARBA" id="ARBA00022729"/>
    </source>
</evidence>